<proteinExistence type="predicted"/>
<sequence>MPQLHRDHQQLRPSVNVHQLASKYHLDVSLFERLIMGGMKAVRLGVQMRAECGINKFIPITILAIYTAQLHQLLESRKQLKCTELTHVRMTFVDNFQVEKNDVIILSLVRNNKRNLVSFLRIDNRDFVALSHARNDLYILGNILFGLIWRKS</sequence>
<dbReference type="InParanoid" id="E9H6V4"/>
<dbReference type="AlphaFoldDB" id="E9H6V4"/>
<dbReference type="PANTHER" id="PTHR10887">
    <property type="entry name" value="DNA2/NAM7 HELICASE FAMILY"/>
    <property type="match status" value="1"/>
</dbReference>
<dbReference type="Proteomes" id="UP000000305">
    <property type="component" value="Unassembled WGS sequence"/>
</dbReference>
<dbReference type="Pfam" id="PF13087">
    <property type="entry name" value="AAA_12"/>
    <property type="match status" value="1"/>
</dbReference>
<dbReference type="PANTHER" id="PTHR10887:SF341">
    <property type="entry name" value="NFX1-TYPE ZINC FINGER-CONTAINING PROTEIN 1"/>
    <property type="match status" value="1"/>
</dbReference>
<evidence type="ECO:0000259" key="1">
    <source>
        <dbReference type="Pfam" id="PF13087"/>
    </source>
</evidence>
<reference evidence="2 3" key="1">
    <citation type="journal article" date="2011" name="Science">
        <title>The ecoresponsive genome of Daphnia pulex.</title>
        <authorList>
            <person name="Colbourne J.K."/>
            <person name="Pfrender M.E."/>
            <person name="Gilbert D."/>
            <person name="Thomas W.K."/>
            <person name="Tucker A."/>
            <person name="Oakley T.H."/>
            <person name="Tokishita S."/>
            <person name="Aerts A."/>
            <person name="Arnold G.J."/>
            <person name="Basu M.K."/>
            <person name="Bauer D.J."/>
            <person name="Caceres C.E."/>
            <person name="Carmel L."/>
            <person name="Casola C."/>
            <person name="Choi J.H."/>
            <person name="Detter J.C."/>
            <person name="Dong Q."/>
            <person name="Dusheyko S."/>
            <person name="Eads B.D."/>
            <person name="Frohlich T."/>
            <person name="Geiler-Samerotte K.A."/>
            <person name="Gerlach D."/>
            <person name="Hatcher P."/>
            <person name="Jogdeo S."/>
            <person name="Krijgsveld J."/>
            <person name="Kriventseva E.V."/>
            <person name="Kultz D."/>
            <person name="Laforsch C."/>
            <person name="Lindquist E."/>
            <person name="Lopez J."/>
            <person name="Manak J.R."/>
            <person name="Muller J."/>
            <person name="Pangilinan J."/>
            <person name="Patwardhan R.P."/>
            <person name="Pitluck S."/>
            <person name="Pritham E.J."/>
            <person name="Rechtsteiner A."/>
            <person name="Rho M."/>
            <person name="Rogozin I.B."/>
            <person name="Sakarya O."/>
            <person name="Salamov A."/>
            <person name="Schaack S."/>
            <person name="Shapiro H."/>
            <person name="Shiga Y."/>
            <person name="Skalitzky C."/>
            <person name="Smith Z."/>
            <person name="Souvorov A."/>
            <person name="Sung W."/>
            <person name="Tang Z."/>
            <person name="Tsuchiya D."/>
            <person name="Tu H."/>
            <person name="Vos H."/>
            <person name="Wang M."/>
            <person name="Wolf Y.I."/>
            <person name="Yamagata H."/>
            <person name="Yamada T."/>
            <person name="Ye Y."/>
            <person name="Shaw J.R."/>
            <person name="Andrews J."/>
            <person name="Crease T.J."/>
            <person name="Tang H."/>
            <person name="Lucas S.M."/>
            <person name="Robertson H.M."/>
            <person name="Bork P."/>
            <person name="Koonin E.V."/>
            <person name="Zdobnov E.M."/>
            <person name="Grigoriev I.V."/>
            <person name="Lynch M."/>
            <person name="Boore J.L."/>
        </authorList>
    </citation>
    <scope>NUCLEOTIDE SEQUENCE [LARGE SCALE GENOMIC DNA]</scope>
</reference>
<accession>E9H6V4</accession>
<name>E9H6V4_DAPPU</name>
<dbReference type="OrthoDB" id="2423195at2759"/>
<dbReference type="HOGENOM" id="CLU_1724174_0_0_1"/>
<dbReference type="Gene3D" id="3.40.50.300">
    <property type="entry name" value="P-loop containing nucleotide triphosphate hydrolases"/>
    <property type="match status" value="1"/>
</dbReference>
<gene>
    <name evidence="2" type="ORF">DAPPUDRAFT_254429</name>
</gene>
<dbReference type="InterPro" id="IPR027417">
    <property type="entry name" value="P-loop_NTPase"/>
</dbReference>
<dbReference type="eggNOG" id="KOG1807">
    <property type="taxonomic scope" value="Eukaryota"/>
</dbReference>
<dbReference type="InterPro" id="IPR045055">
    <property type="entry name" value="DNA2/NAM7-like"/>
</dbReference>
<keyword evidence="3" id="KW-1185">Reference proteome</keyword>
<evidence type="ECO:0000313" key="3">
    <source>
        <dbReference type="Proteomes" id="UP000000305"/>
    </source>
</evidence>
<dbReference type="KEGG" id="dpx:DAPPUDRAFT_254429"/>
<dbReference type="EMBL" id="GL732599">
    <property type="protein sequence ID" value="EFX72466.1"/>
    <property type="molecule type" value="Genomic_DNA"/>
</dbReference>
<dbReference type="STRING" id="6669.E9H6V4"/>
<feature type="domain" description="DNA2/NAM7 helicase-like C-terminal" evidence="1">
    <location>
        <begin position="59"/>
        <end position="142"/>
    </location>
</feature>
<protein>
    <recommendedName>
        <fullName evidence="1">DNA2/NAM7 helicase-like C-terminal domain-containing protein</fullName>
    </recommendedName>
</protein>
<dbReference type="InterPro" id="IPR041679">
    <property type="entry name" value="DNA2/NAM7-like_C"/>
</dbReference>
<evidence type="ECO:0000313" key="2">
    <source>
        <dbReference type="EMBL" id="EFX72466.1"/>
    </source>
</evidence>
<organism evidence="2 3">
    <name type="scientific">Daphnia pulex</name>
    <name type="common">Water flea</name>
    <dbReference type="NCBI Taxonomy" id="6669"/>
    <lineage>
        <taxon>Eukaryota</taxon>
        <taxon>Metazoa</taxon>
        <taxon>Ecdysozoa</taxon>
        <taxon>Arthropoda</taxon>
        <taxon>Crustacea</taxon>
        <taxon>Branchiopoda</taxon>
        <taxon>Diplostraca</taxon>
        <taxon>Cladocera</taxon>
        <taxon>Anomopoda</taxon>
        <taxon>Daphniidae</taxon>
        <taxon>Daphnia</taxon>
    </lineage>
</organism>